<keyword evidence="7 13" id="KW-0378">Hydrolase</keyword>
<feature type="compositionally biased region" description="Basic and acidic residues" evidence="14">
    <location>
        <begin position="89"/>
        <end position="101"/>
    </location>
</feature>
<dbReference type="EC" id="3.2.1.15" evidence="3"/>
<dbReference type="GO" id="GO:0004650">
    <property type="term" value="F:polygalacturonase activity"/>
    <property type="evidence" value="ECO:0007669"/>
    <property type="project" value="UniProtKB-EC"/>
</dbReference>
<keyword evidence="5 15" id="KW-0732">Signal</keyword>
<dbReference type="OrthoDB" id="1546079at2759"/>
<dbReference type="SUPFAM" id="SSF51126">
    <property type="entry name" value="Pectin lyase-like"/>
    <property type="match status" value="1"/>
</dbReference>
<feature type="signal peptide" evidence="15">
    <location>
        <begin position="1"/>
        <end position="21"/>
    </location>
</feature>
<comment type="subcellular location">
    <subcellularLocation>
        <location evidence="1">Secreted</location>
    </subcellularLocation>
</comment>
<comment type="catalytic activity">
    <reaction evidence="11">
        <text>(1,4-alpha-D-galacturonosyl)n+m + H2O = (1,4-alpha-D-galacturonosyl)n + (1,4-alpha-D-galacturonosyl)m.</text>
        <dbReference type="EC" id="3.2.1.15"/>
    </reaction>
</comment>
<evidence type="ECO:0000313" key="16">
    <source>
        <dbReference type="EMBL" id="KAF7188625.1"/>
    </source>
</evidence>
<evidence type="ECO:0000256" key="5">
    <source>
        <dbReference type="ARBA" id="ARBA00022729"/>
    </source>
</evidence>
<dbReference type="InterPro" id="IPR012334">
    <property type="entry name" value="Pectin_lyas_fold"/>
</dbReference>
<evidence type="ECO:0000256" key="10">
    <source>
        <dbReference type="ARBA" id="ARBA00023316"/>
    </source>
</evidence>
<feature type="compositionally biased region" description="Low complexity" evidence="14">
    <location>
        <begin position="102"/>
        <end position="125"/>
    </location>
</feature>
<comment type="similarity">
    <text evidence="2 13">Belongs to the glycosyl hydrolase 28 family.</text>
</comment>
<dbReference type="InterPro" id="IPR011050">
    <property type="entry name" value="Pectin_lyase_fold/virulence"/>
</dbReference>
<dbReference type="InterPro" id="IPR000743">
    <property type="entry name" value="Glyco_hydro_28"/>
</dbReference>
<organism evidence="16 17">
    <name type="scientific">Pseudocercospora fuligena</name>
    <dbReference type="NCBI Taxonomy" id="685502"/>
    <lineage>
        <taxon>Eukaryota</taxon>
        <taxon>Fungi</taxon>
        <taxon>Dikarya</taxon>
        <taxon>Ascomycota</taxon>
        <taxon>Pezizomycotina</taxon>
        <taxon>Dothideomycetes</taxon>
        <taxon>Dothideomycetidae</taxon>
        <taxon>Mycosphaerellales</taxon>
        <taxon>Mycosphaerellaceae</taxon>
        <taxon>Pseudocercospora</taxon>
    </lineage>
</organism>
<keyword evidence="17" id="KW-1185">Reference proteome</keyword>
<evidence type="ECO:0000256" key="1">
    <source>
        <dbReference type="ARBA" id="ARBA00004613"/>
    </source>
</evidence>
<comment type="caution">
    <text evidence="16">The sequence shown here is derived from an EMBL/GenBank/DDBJ whole genome shotgun (WGS) entry which is preliminary data.</text>
</comment>
<evidence type="ECO:0000256" key="2">
    <source>
        <dbReference type="ARBA" id="ARBA00008834"/>
    </source>
</evidence>
<evidence type="ECO:0000313" key="17">
    <source>
        <dbReference type="Proteomes" id="UP000660729"/>
    </source>
</evidence>
<dbReference type="PROSITE" id="PS00502">
    <property type="entry name" value="POLYGALACTURONASE"/>
    <property type="match status" value="1"/>
</dbReference>
<evidence type="ECO:0000256" key="6">
    <source>
        <dbReference type="ARBA" id="ARBA00022737"/>
    </source>
</evidence>
<dbReference type="Gene3D" id="2.160.20.10">
    <property type="entry name" value="Single-stranded right-handed beta-helix, Pectin lyase-like"/>
    <property type="match status" value="1"/>
</dbReference>
<evidence type="ECO:0000256" key="12">
    <source>
        <dbReference type="PROSITE-ProRule" id="PRU10052"/>
    </source>
</evidence>
<dbReference type="FunFam" id="2.160.20.10:FF:000002">
    <property type="entry name" value="Endopolygalacturonase D"/>
    <property type="match status" value="1"/>
</dbReference>
<evidence type="ECO:0000256" key="9">
    <source>
        <dbReference type="ARBA" id="ARBA00023295"/>
    </source>
</evidence>
<dbReference type="Proteomes" id="UP000660729">
    <property type="component" value="Unassembled WGS sequence"/>
</dbReference>
<dbReference type="GO" id="GO:0005576">
    <property type="term" value="C:extracellular region"/>
    <property type="evidence" value="ECO:0007669"/>
    <property type="project" value="UniProtKB-SubCell"/>
</dbReference>
<dbReference type="GO" id="GO:0045490">
    <property type="term" value="P:pectin catabolic process"/>
    <property type="evidence" value="ECO:0007669"/>
    <property type="project" value="TreeGrafter"/>
</dbReference>
<dbReference type="PANTHER" id="PTHR31884:SF1">
    <property type="entry name" value="POLYGALACTURONASE"/>
    <property type="match status" value="1"/>
</dbReference>
<keyword evidence="10" id="KW-0961">Cell wall biogenesis/degradation</keyword>
<evidence type="ECO:0000256" key="4">
    <source>
        <dbReference type="ARBA" id="ARBA00022525"/>
    </source>
</evidence>
<evidence type="ECO:0000256" key="3">
    <source>
        <dbReference type="ARBA" id="ARBA00012736"/>
    </source>
</evidence>
<reference evidence="16" key="1">
    <citation type="submission" date="2020-04" db="EMBL/GenBank/DDBJ databases">
        <title>Draft genome resource of the tomato pathogen Pseudocercospora fuligena.</title>
        <authorList>
            <person name="Zaccaron A."/>
        </authorList>
    </citation>
    <scope>NUCLEOTIDE SEQUENCE</scope>
    <source>
        <strain evidence="16">PF001</strain>
    </source>
</reference>
<name>A0A8H6RB50_9PEZI</name>
<evidence type="ECO:0000256" key="14">
    <source>
        <dbReference type="SAM" id="MobiDB-lite"/>
    </source>
</evidence>
<dbReference type="Pfam" id="PF00295">
    <property type="entry name" value="Glyco_hydro_28"/>
    <property type="match status" value="1"/>
</dbReference>
<keyword evidence="9 13" id="KW-0326">Glycosidase</keyword>
<feature type="chain" id="PRO_5034122134" description="endo-polygalacturonase" evidence="15">
    <location>
        <begin position="22"/>
        <end position="455"/>
    </location>
</feature>
<keyword evidence="6" id="KW-0677">Repeat</keyword>
<feature type="active site" evidence="12">
    <location>
        <position position="318"/>
    </location>
</feature>
<evidence type="ECO:0000256" key="11">
    <source>
        <dbReference type="ARBA" id="ARBA00034074"/>
    </source>
</evidence>
<keyword evidence="8" id="KW-1015">Disulfide bond</keyword>
<dbReference type="EMBL" id="JABCIY010000209">
    <property type="protein sequence ID" value="KAF7188625.1"/>
    <property type="molecule type" value="Genomic_DNA"/>
</dbReference>
<keyword evidence="4" id="KW-0964">Secreted</keyword>
<sequence length="455" mass="45720">MVYQKTLTSLLLGAGAGLVAAHPAPAPWGRFKQHHHDHSPQSFSFGGFPTGNFPGPFPSATGGLVPTGASTASVPLVTGSVPVGTGVVKKSDKSSSTKESSKSTASASGSSSTAAASSNSSSSASPTVQDGCTFTDSDTASASKASCTAIVLKDITVPAGETLDMTDLADGTTGPLISFSGTGLTVTGASGHVIDGNGAKWWDGEGSNGGVTKPKFFYAHKMIDSTISGLNIQNYPVQCFSVNGAENLYIKDVTIDNSAGDELDSDGDTLGHNTDAFDVGSSTGVYISGATVKNQDDCLAINSGTDISFTGGSCSGGHGLSIGSVGGRDDNDVANVYIADNTISNSANGVRIKTVSDATGSVKNVTYSGITLSNITDYGIVIEQDYENGSPTGTPTDGVPITDLTISDVTGSVSDDAEEILILCASCSDWTWSGVSITGGSASSDCEGVPDGASC</sequence>
<feature type="region of interest" description="Disordered" evidence="14">
    <location>
        <begin position="83"/>
        <end position="130"/>
    </location>
</feature>
<dbReference type="PANTHER" id="PTHR31884">
    <property type="entry name" value="POLYGALACTURONASE"/>
    <property type="match status" value="1"/>
</dbReference>
<evidence type="ECO:0000256" key="7">
    <source>
        <dbReference type="ARBA" id="ARBA00022801"/>
    </source>
</evidence>
<protein>
    <recommendedName>
        <fullName evidence="3">endo-polygalacturonase</fullName>
        <ecNumber evidence="3">3.2.1.15</ecNumber>
    </recommendedName>
</protein>
<gene>
    <name evidence="16" type="ORF">HII31_10287</name>
</gene>
<dbReference type="GO" id="GO:0071555">
    <property type="term" value="P:cell wall organization"/>
    <property type="evidence" value="ECO:0007669"/>
    <property type="project" value="UniProtKB-KW"/>
</dbReference>
<dbReference type="InterPro" id="IPR050434">
    <property type="entry name" value="Glycosyl_hydrlase_28"/>
</dbReference>
<accession>A0A8H6RB50</accession>
<dbReference type="AlphaFoldDB" id="A0A8H6RB50"/>
<proteinExistence type="inferred from homology"/>
<evidence type="ECO:0000256" key="8">
    <source>
        <dbReference type="ARBA" id="ARBA00023157"/>
    </source>
</evidence>
<dbReference type="InterPro" id="IPR006626">
    <property type="entry name" value="PbH1"/>
</dbReference>
<dbReference type="SMART" id="SM00710">
    <property type="entry name" value="PbH1"/>
    <property type="match status" value="6"/>
</dbReference>
<evidence type="ECO:0000256" key="13">
    <source>
        <dbReference type="RuleBase" id="RU361169"/>
    </source>
</evidence>
<evidence type="ECO:0000256" key="15">
    <source>
        <dbReference type="SAM" id="SignalP"/>
    </source>
</evidence>